<keyword evidence="7 12" id="KW-0812">Transmembrane</keyword>
<keyword evidence="8" id="KW-0378">Hydrolase</keyword>
<evidence type="ECO:0000256" key="5">
    <source>
        <dbReference type="ARBA" id="ARBA00022640"/>
    </source>
</evidence>
<keyword evidence="11 12" id="KW-0472">Membrane</keyword>
<evidence type="ECO:0000313" key="14">
    <source>
        <dbReference type="Proteomes" id="UP001189429"/>
    </source>
</evidence>
<accession>A0ABN9T4L0</accession>
<keyword evidence="6" id="KW-0645">Protease</keyword>
<evidence type="ECO:0000313" key="13">
    <source>
        <dbReference type="EMBL" id="CAK0839544.1"/>
    </source>
</evidence>
<evidence type="ECO:0000256" key="7">
    <source>
        <dbReference type="ARBA" id="ARBA00022692"/>
    </source>
</evidence>
<keyword evidence="14" id="KW-1185">Reference proteome</keyword>
<dbReference type="Proteomes" id="UP001189429">
    <property type="component" value="Unassembled WGS sequence"/>
</dbReference>
<dbReference type="PANTHER" id="PTHR31412">
    <property type="entry name" value="ZINC METALLOPROTEASE EGY1"/>
    <property type="match status" value="1"/>
</dbReference>
<dbReference type="InterPro" id="IPR044838">
    <property type="entry name" value="EGY1-like"/>
</dbReference>
<dbReference type="EMBL" id="CAUYUJ010014303">
    <property type="protein sequence ID" value="CAK0839544.1"/>
    <property type="molecule type" value="Genomic_DNA"/>
</dbReference>
<feature type="transmembrane region" description="Helical" evidence="12">
    <location>
        <begin position="128"/>
        <end position="150"/>
    </location>
</feature>
<proteinExistence type="inferred from homology"/>
<evidence type="ECO:0000256" key="2">
    <source>
        <dbReference type="ARBA" id="ARBA00004229"/>
    </source>
</evidence>
<evidence type="ECO:0000256" key="4">
    <source>
        <dbReference type="ARBA" id="ARBA00022528"/>
    </source>
</evidence>
<keyword evidence="10 12" id="KW-1133">Transmembrane helix</keyword>
<feature type="transmembrane region" description="Helical" evidence="12">
    <location>
        <begin position="24"/>
        <end position="46"/>
    </location>
</feature>
<keyword evidence="9" id="KW-0809">Transit peptide</keyword>
<comment type="similarity">
    <text evidence="3">Belongs to the peptidase M50B family.</text>
</comment>
<keyword evidence="5" id="KW-0934">Plastid</keyword>
<name>A0ABN9T4L0_9DINO</name>
<evidence type="ECO:0000256" key="3">
    <source>
        <dbReference type="ARBA" id="ARBA00007931"/>
    </source>
</evidence>
<comment type="caution">
    <text evidence="13">The sequence shown here is derived from an EMBL/GenBank/DDBJ whole genome shotgun (WGS) entry which is preliminary data.</text>
</comment>
<evidence type="ECO:0000256" key="6">
    <source>
        <dbReference type="ARBA" id="ARBA00022670"/>
    </source>
</evidence>
<dbReference type="PANTHER" id="PTHR31412:SF0">
    <property type="entry name" value="ZINC METALLOPROTEASE EGY1, CHLOROPLASTIC-RELATED"/>
    <property type="match status" value="1"/>
</dbReference>
<comment type="subcellular location">
    <subcellularLocation>
        <location evidence="1">Membrane</location>
        <topology evidence="1">Multi-pass membrane protein</topology>
    </subcellularLocation>
    <subcellularLocation>
        <location evidence="2">Plastid</location>
        <location evidence="2">Chloroplast</location>
    </subcellularLocation>
</comment>
<keyword evidence="4" id="KW-0150">Chloroplast</keyword>
<evidence type="ECO:0000256" key="8">
    <source>
        <dbReference type="ARBA" id="ARBA00022801"/>
    </source>
</evidence>
<feature type="transmembrane region" description="Helical" evidence="12">
    <location>
        <begin position="187"/>
        <end position="209"/>
    </location>
</feature>
<reference evidence="13" key="1">
    <citation type="submission" date="2023-10" db="EMBL/GenBank/DDBJ databases">
        <authorList>
            <person name="Chen Y."/>
            <person name="Shah S."/>
            <person name="Dougan E. K."/>
            <person name="Thang M."/>
            <person name="Chan C."/>
        </authorList>
    </citation>
    <scope>NUCLEOTIDE SEQUENCE [LARGE SCALE GENOMIC DNA]</scope>
</reference>
<evidence type="ECO:0000256" key="9">
    <source>
        <dbReference type="ARBA" id="ARBA00022946"/>
    </source>
</evidence>
<protein>
    <submittedName>
        <fullName evidence="13">Uncharacterized protein</fullName>
    </submittedName>
</protein>
<evidence type="ECO:0000256" key="11">
    <source>
        <dbReference type="ARBA" id="ARBA00023136"/>
    </source>
</evidence>
<evidence type="ECO:0000256" key="12">
    <source>
        <dbReference type="SAM" id="Phobius"/>
    </source>
</evidence>
<feature type="transmembrane region" description="Helical" evidence="12">
    <location>
        <begin position="98"/>
        <end position="116"/>
    </location>
</feature>
<evidence type="ECO:0000256" key="1">
    <source>
        <dbReference type="ARBA" id="ARBA00004141"/>
    </source>
</evidence>
<organism evidence="13 14">
    <name type="scientific">Prorocentrum cordatum</name>
    <dbReference type="NCBI Taxonomy" id="2364126"/>
    <lineage>
        <taxon>Eukaryota</taxon>
        <taxon>Sar</taxon>
        <taxon>Alveolata</taxon>
        <taxon>Dinophyceae</taxon>
        <taxon>Prorocentrales</taxon>
        <taxon>Prorocentraceae</taxon>
        <taxon>Prorocentrum</taxon>
    </lineage>
</organism>
<evidence type="ECO:0000256" key="10">
    <source>
        <dbReference type="ARBA" id="ARBA00022989"/>
    </source>
</evidence>
<sequence>MPSVGCLTAVTRRLTPAPNKESELAMSVAASVTGLAVSLAFVAYGAPGRGDVPVSLAYQQLPLVVKALLRPLLGDPSASDQPDPFLDPVNIAFPANPFLIGGICGLVITSLSLLPIGRLDGGVLARNVLGTGPAAVVGFFALGLLVAGSFGSDDVGSLYLSFGVASLIWQSGAELPPLESTTEAPDGYKAVGAALLLLGFALCVPGWAFPQV</sequence>
<gene>
    <name evidence="13" type="ORF">PCOR1329_LOCUS35198</name>
</gene>